<feature type="compositionally biased region" description="Polar residues" evidence="3">
    <location>
        <begin position="357"/>
        <end position="369"/>
    </location>
</feature>
<evidence type="ECO:0000256" key="1">
    <source>
        <dbReference type="ARBA" id="ARBA00022723"/>
    </source>
</evidence>
<feature type="domain" description="C2" evidence="5">
    <location>
        <begin position="14"/>
        <end position="165"/>
    </location>
</feature>
<dbReference type="OrthoDB" id="270970at2759"/>
<feature type="compositionally biased region" description="Pro residues" evidence="3">
    <location>
        <begin position="677"/>
        <end position="693"/>
    </location>
</feature>
<dbReference type="RefSeq" id="XP_007407370.1">
    <property type="nucleotide sequence ID" value="XM_007407308.1"/>
</dbReference>
<keyword evidence="1" id="KW-0479">Metal-binding</keyword>
<feature type="signal peptide" evidence="4">
    <location>
        <begin position="1"/>
        <end position="23"/>
    </location>
</feature>
<keyword evidence="2" id="KW-0106">Calcium</keyword>
<feature type="compositionally biased region" description="Low complexity" evidence="3">
    <location>
        <begin position="469"/>
        <end position="478"/>
    </location>
</feature>
<feature type="compositionally biased region" description="Low complexity" evidence="3">
    <location>
        <begin position="617"/>
        <end position="630"/>
    </location>
</feature>
<dbReference type="InParanoid" id="F4RDA4"/>
<feature type="region of interest" description="Disordered" evidence="3">
    <location>
        <begin position="207"/>
        <end position="248"/>
    </location>
</feature>
<dbReference type="HOGENOM" id="CLU_421490_0_0_1"/>
<accession>F4RDA4</accession>
<feature type="compositionally biased region" description="Pro residues" evidence="3">
    <location>
        <begin position="532"/>
        <end position="546"/>
    </location>
</feature>
<dbReference type="Pfam" id="PF00168">
    <property type="entry name" value="C2"/>
    <property type="match status" value="1"/>
</dbReference>
<dbReference type="PROSITE" id="PS50004">
    <property type="entry name" value="C2"/>
    <property type="match status" value="1"/>
</dbReference>
<dbReference type="EMBL" id="GL883097">
    <property type="protein sequence ID" value="EGG09643.1"/>
    <property type="molecule type" value="Genomic_DNA"/>
</dbReference>
<dbReference type="PANTHER" id="PTHR46502">
    <property type="entry name" value="C2 DOMAIN-CONTAINING"/>
    <property type="match status" value="1"/>
</dbReference>
<dbReference type="Proteomes" id="UP000001072">
    <property type="component" value="Unassembled WGS sequence"/>
</dbReference>
<dbReference type="InterPro" id="IPR035892">
    <property type="entry name" value="C2_domain_sf"/>
</dbReference>
<feature type="region of interest" description="Disordered" evidence="3">
    <location>
        <begin position="327"/>
        <end position="420"/>
    </location>
</feature>
<feature type="chain" id="PRO_5003315006" description="C2 domain-containing protein" evidence="4">
    <location>
        <begin position="24"/>
        <end position="720"/>
    </location>
</feature>
<dbReference type="GO" id="GO:0046872">
    <property type="term" value="F:metal ion binding"/>
    <property type="evidence" value="ECO:0007669"/>
    <property type="project" value="UniProtKB-KW"/>
</dbReference>
<dbReference type="AlphaFoldDB" id="F4RDA4"/>
<organism evidence="7">
    <name type="scientific">Melampsora larici-populina (strain 98AG31 / pathotype 3-4-7)</name>
    <name type="common">Poplar leaf rust fungus</name>
    <dbReference type="NCBI Taxonomy" id="747676"/>
    <lineage>
        <taxon>Eukaryota</taxon>
        <taxon>Fungi</taxon>
        <taxon>Dikarya</taxon>
        <taxon>Basidiomycota</taxon>
        <taxon>Pucciniomycotina</taxon>
        <taxon>Pucciniomycetes</taxon>
        <taxon>Pucciniales</taxon>
        <taxon>Melampsoraceae</taxon>
        <taxon>Melampsora</taxon>
    </lineage>
</organism>
<reference evidence="7" key="1">
    <citation type="journal article" date="2011" name="Proc. Natl. Acad. Sci. U.S.A.">
        <title>Obligate biotrophy features unraveled by the genomic analysis of rust fungi.</title>
        <authorList>
            <person name="Duplessis S."/>
            <person name="Cuomo C.A."/>
            <person name="Lin Y.-C."/>
            <person name="Aerts A."/>
            <person name="Tisserant E."/>
            <person name="Veneault-Fourrey C."/>
            <person name="Joly D.L."/>
            <person name="Hacquard S."/>
            <person name="Amselem J."/>
            <person name="Cantarel B.L."/>
            <person name="Chiu R."/>
            <person name="Coutinho P.M."/>
            <person name="Feau N."/>
            <person name="Field M."/>
            <person name="Frey P."/>
            <person name="Gelhaye E."/>
            <person name="Goldberg J."/>
            <person name="Grabherr M.G."/>
            <person name="Kodira C.D."/>
            <person name="Kohler A."/>
            <person name="Kuees U."/>
            <person name="Lindquist E.A."/>
            <person name="Lucas S.M."/>
            <person name="Mago R."/>
            <person name="Mauceli E."/>
            <person name="Morin E."/>
            <person name="Murat C."/>
            <person name="Pangilinan J.L."/>
            <person name="Park R."/>
            <person name="Pearson M."/>
            <person name="Quesneville H."/>
            <person name="Rouhier N."/>
            <person name="Sakthikumar S."/>
            <person name="Salamov A.A."/>
            <person name="Schmutz J."/>
            <person name="Selles B."/>
            <person name="Shapiro H."/>
            <person name="Tanguay P."/>
            <person name="Tuskan G.A."/>
            <person name="Henrissat B."/>
            <person name="Van de Peer Y."/>
            <person name="Rouze P."/>
            <person name="Ellis J.G."/>
            <person name="Dodds P.N."/>
            <person name="Schein J.E."/>
            <person name="Zhong S."/>
            <person name="Hamelin R.C."/>
            <person name="Grigoriev I.V."/>
            <person name="Szabo L.J."/>
            <person name="Martin F."/>
        </authorList>
    </citation>
    <scope>NUCLEOTIDE SEQUENCE [LARGE SCALE GENOMIC DNA]</scope>
    <source>
        <strain evidence="7">98AG31 / pathotype 3-4-7</strain>
    </source>
</reference>
<feature type="region of interest" description="Disordered" evidence="3">
    <location>
        <begin position="438"/>
        <end position="720"/>
    </location>
</feature>
<dbReference type="SMART" id="SM00239">
    <property type="entry name" value="C2"/>
    <property type="match status" value="1"/>
</dbReference>
<evidence type="ECO:0000256" key="2">
    <source>
        <dbReference type="ARBA" id="ARBA00022837"/>
    </source>
</evidence>
<dbReference type="Gene3D" id="2.60.40.150">
    <property type="entry name" value="C2 domain"/>
    <property type="match status" value="1"/>
</dbReference>
<feature type="compositionally biased region" description="Low complexity" evidence="3">
    <location>
        <begin position="100"/>
        <end position="110"/>
    </location>
</feature>
<dbReference type="VEuPathDB" id="FungiDB:MELLADRAFT_115723"/>
<evidence type="ECO:0000313" key="7">
    <source>
        <dbReference type="Proteomes" id="UP000001072"/>
    </source>
</evidence>
<keyword evidence="7" id="KW-1185">Reference proteome</keyword>
<evidence type="ECO:0000313" key="6">
    <source>
        <dbReference type="EMBL" id="EGG09643.1"/>
    </source>
</evidence>
<name>F4RDA4_MELLP</name>
<evidence type="ECO:0000256" key="3">
    <source>
        <dbReference type="SAM" id="MobiDB-lite"/>
    </source>
</evidence>
<evidence type="ECO:0000256" key="4">
    <source>
        <dbReference type="SAM" id="SignalP"/>
    </source>
</evidence>
<dbReference type="GeneID" id="18925667"/>
<keyword evidence="4" id="KW-0732">Signal</keyword>
<dbReference type="PANTHER" id="PTHR46502:SF2">
    <property type="entry name" value="16 KDA PHLOEM PROTEIN 2"/>
    <property type="match status" value="1"/>
</dbReference>
<feature type="compositionally biased region" description="Polar residues" evidence="3">
    <location>
        <begin position="706"/>
        <end position="720"/>
    </location>
</feature>
<feature type="compositionally biased region" description="Low complexity" evidence="3">
    <location>
        <begin position="488"/>
        <end position="511"/>
    </location>
</feature>
<dbReference type="STRING" id="747676.F4RDA4"/>
<dbReference type="KEGG" id="mlr:MELLADRAFT_115723"/>
<evidence type="ECO:0000259" key="5">
    <source>
        <dbReference type="PROSITE" id="PS50004"/>
    </source>
</evidence>
<feature type="compositionally biased region" description="Polar residues" evidence="3">
    <location>
        <begin position="215"/>
        <end position="231"/>
    </location>
</feature>
<dbReference type="eggNOG" id="ENOG502S27K">
    <property type="taxonomic scope" value="Eukaryota"/>
</dbReference>
<gene>
    <name evidence="6" type="ORF">MELLADRAFT_115723</name>
</gene>
<protein>
    <recommendedName>
        <fullName evidence="5">C2 domain-containing protein</fullName>
    </recommendedName>
</protein>
<dbReference type="InterPro" id="IPR000008">
    <property type="entry name" value="C2_dom"/>
</dbReference>
<feature type="region of interest" description="Disordered" evidence="3">
    <location>
        <begin position="283"/>
        <end position="306"/>
    </location>
</feature>
<proteinExistence type="predicted"/>
<feature type="region of interest" description="Disordered" evidence="3">
    <location>
        <begin position="100"/>
        <end position="124"/>
    </location>
</feature>
<sequence length="720" mass="78571">MGRPLGTLIVVVLKAVRRLFALASKPLILPADGLLPFRIPQRNLPNKQRIGKQDPYATCTYLSHRKRTKTDKRGGQHPVWDDELRFEVYENLKDVMPSTSVATTSTGGVAPVKSSDPSLGMGGNPGVKELRVAVYADDPRDPELIGEGKVELTETLKKGEFDDWVTITNKGKYQGEIYLEMTFYSAKPPPEKQQNAGTPVRAGVFEAGSPASGLKPTQTPQNKLGTPNGNRARSPAPHTRIKVDPWSVPPSLRAGLPARKPDGALVSTLPLPGQPGPINPLSPRHKSSEALGSQHTALPVPHNFRVPSRNHSCDEAAEMMNAMSISDQSSHYDPHPQPSGLAPSVEANTGRPHRHSFSTYSTYAPNHSQYPGHIPGPGVEQAAHNVNPTRLPSHDPVNPDPYMTHQAPFSHSLAPNPSRRPLPIPVVDSVIRPTSAWGDYGNQTPANNLPAAYPSNADAHESPGSNYQPSSASYPSHHSYADQPPRPLHTSTPSHTVHPTSGYPLNPLRFSLPPPPPGQTPVSIHEVYQPAIPRPLPPPSPLPFRPHTPSYNQSPPYPPTDHSQPPVSNGMGYDPNMYESDKFQSYQGYGALPDPPPHQQPQQYPNGGVLPPPPRLPQQQPFSGYQSQPAAPLPPPPPHQHYHNHQALPTPSQTPVPFPHQTSPYHDVHSPYRAMTPAPPFPHHPLPPPPPQQHPAAIGYPPQHTYPITQDYSQQHYHQT</sequence>
<dbReference type="SUPFAM" id="SSF49562">
    <property type="entry name" value="C2 domain (Calcium/lipid-binding domain, CaLB)"/>
    <property type="match status" value="1"/>
</dbReference>